<comment type="caution">
    <text evidence="3">The sequence shown here is derived from an EMBL/GenBank/DDBJ whole genome shotgun (WGS) entry which is preliminary data.</text>
</comment>
<dbReference type="AlphaFoldDB" id="A0A4R7V0S8"/>
<feature type="chain" id="PRO_5020191315" description="AMIN-like domain-containing protein" evidence="1">
    <location>
        <begin position="28"/>
        <end position="182"/>
    </location>
</feature>
<evidence type="ECO:0000313" key="4">
    <source>
        <dbReference type="Proteomes" id="UP000294927"/>
    </source>
</evidence>
<feature type="domain" description="AMIN-like" evidence="2">
    <location>
        <begin position="52"/>
        <end position="180"/>
    </location>
</feature>
<keyword evidence="4" id="KW-1185">Reference proteome</keyword>
<evidence type="ECO:0000313" key="3">
    <source>
        <dbReference type="EMBL" id="TDV41006.1"/>
    </source>
</evidence>
<dbReference type="EMBL" id="SOCP01000021">
    <property type="protein sequence ID" value="TDV41006.1"/>
    <property type="molecule type" value="Genomic_DNA"/>
</dbReference>
<feature type="signal peptide" evidence="1">
    <location>
        <begin position="1"/>
        <end position="27"/>
    </location>
</feature>
<protein>
    <recommendedName>
        <fullName evidence="2">AMIN-like domain-containing protein</fullName>
    </recommendedName>
</protein>
<keyword evidence="1" id="KW-0732">Signal</keyword>
<reference evidence="3 4" key="1">
    <citation type="submission" date="2019-03" db="EMBL/GenBank/DDBJ databases">
        <title>Genomic Encyclopedia of Archaeal and Bacterial Type Strains, Phase II (KMG-II): from individual species to whole genera.</title>
        <authorList>
            <person name="Goeker M."/>
        </authorList>
    </citation>
    <scope>NUCLEOTIDE SEQUENCE [LARGE SCALE GENOMIC DNA]</scope>
    <source>
        <strain evidence="3 4">DSM 45499</strain>
    </source>
</reference>
<accession>A0A4R7V0S8</accession>
<evidence type="ECO:0000256" key="1">
    <source>
        <dbReference type="SAM" id="SignalP"/>
    </source>
</evidence>
<organism evidence="3 4">
    <name type="scientific">Actinophytocola oryzae</name>
    <dbReference type="NCBI Taxonomy" id="502181"/>
    <lineage>
        <taxon>Bacteria</taxon>
        <taxon>Bacillati</taxon>
        <taxon>Actinomycetota</taxon>
        <taxon>Actinomycetes</taxon>
        <taxon>Pseudonocardiales</taxon>
        <taxon>Pseudonocardiaceae</taxon>
    </lineage>
</organism>
<proteinExistence type="predicted"/>
<name>A0A4R7V0S8_9PSEU</name>
<sequence length="182" mass="19575">MFRRTMSVVAALAAVATVTLAAAPASAAPAEPYCGITWGSNEKSAPMSTGATLVDIRSGQHDCYDRLVFDLRVPAPASGFWMSYVDEVTEDATGNVIPVRGGAKLQVVVGASAYDQQTGEQTYFYGNRAELVDVTGYQTFRQVVWAGSWEGTTSVGIGVRARLPFRVFTLGDRVVVDVAHFW</sequence>
<dbReference type="InterPro" id="IPR056303">
    <property type="entry name" value="AMIN-like"/>
</dbReference>
<gene>
    <name evidence="3" type="ORF">CLV71_12172</name>
</gene>
<dbReference type="Pfam" id="PF24837">
    <property type="entry name" value="AMIN-like"/>
    <property type="match status" value="1"/>
</dbReference>
<evidence type="ECO:0000259" key="2">
    <source>
        <dbReference type="Pfam" id="PF24837"/>
    </source>
</evidence>
<dbReference type="RefSeq" id="WP_166664437.1">
    <property type="nucleotide sequence ID" value="NZ_SOCP01000021.1"/>
</dbReference>
<dbReference type="Proteomes" id="UP000294927">
    <property type="component" value="Unassembled WGS sequence"/>
</dbReference>